<reference evidence="2 3" key="1">
    <citation type="submission" date="2020-09" db="EMBL/GenBank/DDBJ databases">
        <title>Sinomicrobium weinanense sp. nov., a halophilic bacteria isolated from saline-alkali soil.</title>
        <authorList>
            <person name="Wu P."/>
            <person name="Ren H."/>
            <person name="Mei Y."/>
            <person name="Liang Y."/>
            <person name="Chen Z."/>
        </authorList>
    </citation>
    <scope>NUCLEOTIDE SEQUENCE [LARGE SCALE GENOMIC DNA]</scope>
    <source>
        <strain evidence="2 3">FJxs</strain>
    </source>
</reference>
<feature type="transmembrane region" description="Helical" evidence="1">
    <location>
        <begin position="86"/>
        <end position="108"/>
    </location>
</feature>
<dbReference type="RefSeq" id="WP_187965448.1">
    <property type="nucleotide sequence ID" value="NZ_JACVDC010000024.1"/>
</dbReference>
<protein>
    <submittedName>
        <fullName evidence="2">DUF423 domain-containing protein</fullName>
    </submittedName>
</protein>
<keyword evidence="3" id="KW-1185">Reference proteome</keyword>
<evidence type="ECO:0000313" key="2">
    <source>
        <dbReference type="EMBL" id="MBC9796301.1"/>
    </source>
</evidence>
<accession>A0A926Q3S1</accession>
<organism evidence="2 3">
    <name type="scientific">Sinomicrobium weinanense</name>
    <dbReference type="NCBI Taxonomy" id="2842200"/>
    <lineage>
        <taxon>Bacteria</taxon>
        <taxon>Pseudomonadati</taxon>
        <taxon>Bacteroidota</taxon>
        <taxon>Flavobacteriia</taxon>
        <taxon>Flavobacteriales</taxon>
        <taxon>Flavobacteriaceae</taxon>
        <taxon>Sinomicrobium</taxon>
    </lineage>
</organism>
<dbReference type="EMBL" id="JACVDC010000024">
    <property type="protein sequence ID" value="MBC9796301.1"/>
    <property type="molecule type" value="Genomic_DNA"/>
</dbReference>
<keyword evidence="1" id="KW-0812">Transmembrane</keyword>
<keyword evidence="1" id="KW-1133">Transmembrane helix</keyword>
<evidence type="ECO:0000256" key="1">
    <source>
        <dbReference type="SAM" id="Phobius"/>
    </source>
</evidence>
<dbReference type="Proteomes" id="UP000653730">
    <property type="component" value="Unassembled WGS sequence"/>
</dbReference>
<evidence type="ECO:0000313" key="3">
    <source>
        <dbReference type="Proteomes" id="UP000653730"/>
    </source>
</evidence>
<proteinExistence type="predicted"/>
<gene>
    <name evidence="2" type="ORF">IBL28_10000</name>
</gene>
<feature type="transmembrane region" description="Helical" evidence="1">
    <location>
        <begin position="114"/>
        <end position="132"/>
    </location>
</feature>
<dbReference type="AlphaFoldDB" id="A0A926Q3S1"/>
<comment type="caution">
    <text evidence="2">The sequence shown here is derived from an EMBL/GenBank/DDBJ whole genome shotgun (WGS) entry which is preliminary data.</text>
</comment>
<name>A0A926Q3S1_9FLAO</name>
<keyword evidence="1" id="KW-0472">Membrane</keyword>
<sequence>MKAWNLKVKSNPKEISKKLESALGSVNGFVFNMNDDKNDSVTFKVRKRVLYAWYMIYLNYIIVNGKISKTDTENETNVEISFTQHFLMTLIIFTNMLFGLGFLIMTISGISNSVAMYITGGILLAIGIVLWIELKKRSDRKVQEYKTLISEILEF</sequence>